<evidence type="ECO:0000256" key="3">
    <source>
        <dbReference type="ARBA" id="ARBA00046271"/>
    </source>
</evidence>
<dbReference type="PANTHER" id="PTHR20990">
    <property type="entry name" value="PEROXISOMAL BIOGENESIS FACTOR 11"/>
    <property type="match status" value="1"/>
</dbReference>
<dbReference type="InterPro" id="IPR008733">
    <property type="entry name" value="PEX11"/>
</dbReference>
<dbReference type="GO" id="GO:0005778">
    <property type="term" value="C:peroxisomal membrane"/>
    <property type="evidence" value="ECO:0007669"/>
    <property type="project" value="UniProtKB-SubCell"/>
</dbReference>
<comment type="subcellular location">
    <subcellularLocation>
        <location evidence="3">Peroxisome membrane</location>
    </subcellularLocation>
</comment>
<dbReference type="PANTHER" id="PTHR20990:SF1">
    <property type="entry name" value="PEROXISOMAL MEMBRANE PROTEIN 11C"/>
    <property type="match status" value="1"/>
</dbReference>
<dbReference type="GO" id="GO:0016559">
    <property type="term" value="P:peroxisome fission"/>
    <property type="evidence" value="ECO:0007669"/>
    <property type="project" value="InterPro"/>
</dbReference>
<name>A0A2M4ARL3_9DIPT</name>
<organism evidence="4">
    <name type="scientific">Anopheles triannulatus</name>
    <dbReference type="NCBI Taxonomy" id="58253"/>
    <lineage>
        <taxon>Eukaryota</taxon>
        <taxon>Metazoa</taxon>
        <taxon>Ecdysozoa</taxon>
        <taxon>Arthropoda</taxon>
        <taxon>Hexapoda</taxon>
        <taxon>Insecta</taxon>
        <taxon>Pterygota</taxon>
        <taxon>Neoptera</taxon>
        <taxon>Endopterygota</taxon>
        <taxon>Diptera</taxon>
        <taxon>Nematocera</taxon>
        <taxon>Culicoidea</taxon>
        <taxon>Culicidae</taxon>
        <taxon>Anophelinae</taxon>
        <taxon>Anopheles</taxon>
    </lineage>
</organism>
<evidence type="ECO:0000256" key="1">
    <source>
        <dbReference type="ARBA" id="ARBA00023136"/>
    </source>
</evidence>
<reference evidence="4" key="1">
    <citation type="submission" date="2018-01" db="EMBL/GenBank/DDBJ databases">
        <title>An insight into the sialome of Amazonian anophelines.</title>
        <authorList>
            <person name="Ribeiro J.M."/>
            <person name="Scarpassa V."/>
            <person name="Calvo E."/>
        </authorList>
    </citation>
    <scope>NUCLEOTIDE SEQUENCE</scope>
    <source>
        <tissue evidence="4">Salivary glands</tissue>
    </source>
</reference>
<dbReference type="EMBL" id="GGFK01010031">
    <property type="protein sequence ID" value="MBW43352.1"/>
    <property type="molecule type" value="Transcribed_RNA"/>
</dbReference>
<proteinExistence type="predicted"/>
<protein>
    <submittedName>
        <fullName evidence="4">Putative peroxisomal bioproteinsis protein peroxin</fullName>
    </submittedName>
</protein>
<dbReference type="AlphaFoldDB" id="A0A2M4ARL3"/>
<evidence type="ECO:0000256" key="2">
    <source>
        <dbReference type="ARBA" id="ARBA00023140"/>
    </source>
</evidence>
<dbReference type="Pfam" id="PF05648">
    <property type="entry name" value="PEX11"/>
    <property type="match status" value="1"/>
</dbReference>
<keyword evidence="2" id="KW-0576">Peroxisome</keyword>
<dbReference type="InterPro" id="IPR026510">
    <property type="entry name" value="PEX11C_met"/>
</dbReference>
<evidence type="ECO:0000313" key="4">
    <source>
        <dbReference type="EMBL" id="MBW43352.1"/>
    </source>
</evidence>
<keyword evidence="1" id="KW-0472">Membrane</keyword>
<accession>A0A2M4ARL3</accession>
<sequence length="234" mass="26656">MLNEICDMLDGYTGRDKIIRTLCYTTKLASGLYAQKDPEWAKKLAIFSSKMSQTRATLRLFDDLPMLAYSLSYGTGSKEPDRWMGLIGFVTNLIDHAYYPVDKICWLLEHNLLNVQNPTKWDTINSVLWVASIYLNLMKTIRSFAVMEQHKSCIDKAENKASQAFQMLLVKQRMEALSILRLTLDLIHAGSTLPKGMLWGGCFQTWHVGLIGSISSLMGLYQYVTKKRIVRESA</sequence>